<sequence length="378" mass="44478">MEKLELQSACFENIKTLCVNYRKDSASRKTLEYLKKRLSSLENQWQDFESRHMQLVLELEDKDTAYFKDDIFGKTKEMFLATKTDITNKLATLGNYCQWISFKDLFLEAIHKNPMINNVQKMQHLKTKLRGEAERLVQHLTISTENYNSCWDILNQRYDNRRLQFTSFINNMLNLPIIQNADAYNLKKMHDVITECLNGISNIGIDTSNWDPIIVHIMSQKLDSITFSDYMKELQDHRELQNLRDFLYFLETRFMAYETIKSAKKANTTVPEKSPNGKTFNKQTQMKKHNYNFVQNKTNNYHALHGKCPFCNGGHVLRQCDKFLRMDFGKRNDTVSKLQLCKNCLFSHGNNECRSTKTCKECNLKHTTHCCTMRTNKT</sequence>
<dbReference type="Pfam" id="PF03564">
    <property type="entry name" value="DUF1759"/>
    <property type="match status" value="1"/>
</dbReference>
<comment type="caution">
    <text evidence="1">The sequence shown here is derived from an EMBL/GenBank/DDBJ whole genome shotgun (WGS) entry which is preliminary data.</text>
</comment>
<evidence type="ECO:0000313" key="2">
    <source>
        <dbReference type="Proteomes" id="UP000814243"/>
    </source>
</evidence>
<organism evidence="1 2">
    <name type="scientific">Spodoptera exigua</name>
    <name type="common">Beet armyworm</name>
    <name type="synonym">Noctua fulgens</name>
    <dbReference type="NCBI Taxonomy" id="7107"/>
    <lineage>
        <taxon>Eukaryota</taxon>
        <taxon>Metazoa</taxon>
        <taxon>Ecdysozoa</taxon>
        <taxon>Arthropoda</taxon>
        <taxon>Hexapoda</taxon>
        <taxon>Insecta</taxon>
        <taxon>Pterygota</taxon>
        <taxon>Neoptera</taxon>
        <taxon>Endopterygota</taxon>
        <taxon>Lepidoptera</taxon>
        <taxon>Glossata</taxon>
        <taxon>Ditrysia</taxon>
        <taxon>Noctuoidea</taxon>
        <taxon>Noctuidae</taxon>
        <taxon>Amphipyrinae</taxon>
        <taxon>Spodoptera</taxon>
    </lineage>
</organism>
<evidence type="ECO:0000313" key="1">
    <source>
        <dbReference type="EMBL" id="KAH9644704.1"/>
    </source>
</evidence>
<reference evidence="1" key="1">
    <citation type="journal article" date="2021" name="G3 (Bethesda)">
        <title>Genome and transcriptome analysis of the beet armyworm Spodoptera exigua reveals targets for pest control. .</title>
        <authorList>
            <person name="Simon S."/>
            <person name="Breeschoten T."/>
            <person name="Jansen H.J."/>
            <person name="Dirks R.P."/>
            <person name="Schranz M.E."/>
            <person name="Ros V.I.D."/>
        </authorList>
    </citation>
    <scope>NUCLEOTIDE SEQUENCE</scope>
    <source>
        <strain evidence="1">TB_SE_WUR_2020</strain>
    </source>
</reference>
<proteinExistence type="predicted"/>
<dbReference type="Proteomes" id="UP000814243">
    <property type="component" value="Unassembled WGS sequence"/>
</dbReference>
<dbReference type="PANTHER" id="PTHR47331">
    <property type="entry name" value="PHD-TYPE DOMAIN-CONTAINING PROTEIN"/>
    <property type="match status" value="1"/>
</dbReference>
<dbReference type="AlphaFoldDB" id="A0A922SPL2"/>
<dbReference type="InterPro" id="IPR005312">
    <property type="entry name" value="DUF1759"/>
</dbReference>
<protein>
    <submittedName>
        <fullName evidence="1">Uncharacterized protein</fullName>
    </submittedName>
</protein>
<accession>A0A922SPL2</accession>
<dbReference type="PANTHER" id="PTHR47331:SF5">
    <property type="entry name" value="RIBONUCLEASE H"/>
    <property type="match status" value="1"/>
</dbReference>
<dbReference type="EMBL" id="JACEFF010000070">
    <property type="protein sequence ID" value="KAH9644704.1"/>
    <property type="molecule type" value="Genomic_DNA"/>
</dbReference>
<name>A0A922SPL2_SPOEX</name>
<gene>
    <name evidence="1" type="ORF">HF086_016412</name>
</gene>